<evidence type="ECO:0000313" key="4">
    <source>
        <dbReference type="EMBL" id="KAB1858125.1"/>
    </source>
</evidence>
<comment type="caution">
    <text evidence="4">The sequence shown here is derived from an EMBL/GenBank/DDBJ whole genome shotgun (WGS) entry which is preliminary data.</text>
</comment>
<feature type="transmembrane region" description="Helical" evidence="1">
    <location>
        <begin position="77"/>
        <end position="99"/>
    </location>
</feature>
<organism evidence="4 5">
    <name type="scientific">Acinetobacter tandoii</name>
    <dbReference type="NCBI Taxonomy" id="202954"/>
    <lineage>
        <taxon>Bacteria</taxon>
        <taxon>Pseudomonadati</taxon>
        <taxon>Pseudomonadota</taxon>
        <taxon>Gammaproteobacteria</taxon>
        <taxon>Moraxellales</taxon>
        <taxon>Moraxellaceae</taxon>
        <taxon>Acinetobacter</taxon>
    </lineage>
</organism>
<dbReference type="EMBL" id="VXLD01000002">
    <property type="protein sequence ID" value="KAB1858125.1"/>
    <property type="molecule type" value="Genomic_DNA"/>
</dbReference>
<evidence type="ECO:0000259" key="2">
    <source>
        <dbReference type="Pfam" id="PF07290"/>
    </source>
</evidence>
<evidence type="ECO:0000259" key="3">
    <source>
        <dbReference type="Pfam" id="PF21001"/>
    </source>
</evidence>
<evidence type="ECO:0000313" key="5">
    <source>
        <dbReference type="Proteomes" id="UP000325788"/>
    </source>
</evidence>
<dbReference type="InterPro" id="IPR010840">
    <property type="entry name" value="YqiJ_OB"/>
</dbReference>
<accession>A0A5N4WUF0</accession>
<dbReference type="Pfam" id="PF07290">
    <property type="entry name" value="YqiJ_OB"/>
    <property type="match status" value="1"/>
</dbReference>
<dbReference type="InterPro" id="IPR048376">
    <property type="entry name" value="YqiJ_N"/>
</dbReference>
<keyword evidence="1" id="KW-1133">Transmembrane helix</keyword>
<keyword evidence="1" id="KW-0472">Membrane</keyword>
<proteinExistence type="predicted"/>
<reference evidence="4 5" key="1">
    <citation type="submission" date="2019-09" db="EMBL/GenBank/DDBJ databases">
        <title>Draft genome sequence of Acinetobacter tandoii W4-4-4 isolated from environmental water sample.</title>
        <authorList>
            <person name="Wee S.K."/>
            <person name="Yan B."/>
            <person name="Mustaffa S.B."/>
            <person name="Yap E.P.H."/>
        </authorList>
    </citation>
    <scope>NUCLEOTIDE SEQUENCE [LARGE SCALE GENOMIC DNA]</scope>
    <source>
        <strain evidence="4 5">W4-4-4</strain>
    </source>
</reference>
<dbReference type="Pfam" id="PF21001">
    <property type="entry name" value="YqiJ_N"/>
    <property type="match status" value="1"/>
</dbReference>
<dbReference type="RefSeq" id="WP_151504221.1">
    <property type="nucleotide sequence ID" value="NZ_VXLD01000002.1"/>
</dbReference>
<sequence>MWELVTHPSNLIFSISICLLFLFAFFELTLLLLGGGTQGILDQLLPADLTSPEVDIDTEASWLLQVLDWLYLGRVPLLIWFIIFLTIFGLFGLLLQTVVHLFTGTYWSAWLLAPASFFLCMPLVRFTAKVTSRVLPQDETTAIFSEELVGRTAVIVIGIAKPHSPAQAKVKDQFGQIHYILVEPEQDDAFKQGQQVVLTQKTKIGFQAIRSET</sequence>
<evidence type="ECO:0000256" key="1">
    <source>
        <dbReference type="SAM" id="Phobius"/>
    </source>
</evidence>
<feature type="transmembrane region" description="Helical" evidence="1">
    <location>
        <begin position="12"/>
        <end position="33"/>
    </location>
</feature>
<dbReference type="AlphaFoldDB" id="A0A5N4WUF0"/>
<keyword evidence="1" id="KW-0812">Transmembrane</keyword>
<feature type="transmembrane region" description="Helical" evidence="1">
    <location>
        <begin position="105"/>
        <end position="124"/>
    </location>
</feature>
<dbReference type="Proteomes" id="UP000325788">
    <property type="component" value="Unassembled WGS sequence"/>
</dbReference>
<feature type="domain" description="Inner membrane protein YqiJ OB-fold" evidence="2">
    <location>
        <begin position="147"/>
        <end position="209"/>
    </location>
</feature>
<feature type="domain" description="Inner membrane protein YqiJ N-terminal" evidence="3">
    <location>
        <begin position="10"/>
        <end position="125"/>
    </location>
</feature>
<protein>
    <submittedName>
        <fullName evidence="4">DUF1449 family protein</fullName>
    </submittedName>
</protein>
<name>A0A5N4WUF0_9GAMM</name>
<gene>
    <name evidence="4" type="ORF">F4W09_05160</name>
</gene>